<evidence type="ECO:0000256" key="1">
    <source>
        <dbReference type="SAM" id="SignalP"/>
    </source>
</evidence>
<keyword evidence="2" id="KW-1185">Reference proteome</keyword>
<feature type="signal peptide" evidence="1">
    <location>
        <begin position="1"/>
        <end position="19"/>
    </location>
</feature>
<proteinExistence type="predicted"/>
<reference evidence="3" key="1">
    <citation type="submission" date="2025-08" db="UniProtKB">
        <authorList>
            <consortium name="RefSeq"/>
        </authorList>
    </citation>
    <scope>IDENTIFICATION</scope>
    <source>
        <tissue evidence="3">Whole sample</tissue>
    </source>
</reference>
<keyword evidence="1" id="KW-0732">Signal</keyword>
<evidence type="ECO:0000313" key="3">
    <source>
        <dbReference type="RefSeq" id="XP_022313220.1"/>
    </source>
</evidence>
<gene>
    <name evidence="3" type="primary">LOC111118178</name>
</gene>
<dbReference type="SUPFAM" id="SSF49785">
    <property type="entry name" value="Galactose-binding domain-like"/>
    <property type="match status" value="1"/>
</dbReference>
<dbReference type="InterPro" id="IPR008979">
    <property type="entry name" value="Galactose-bd-like_sf"/>
</dbReference>
<organism evidence="2 3">
    <name type="scientific">Crassostrea virginica</name>
    <name type="common">Eastern oyster</name>
    <dbReference type="NCBI Taxonomy" id="6565"/>
    <lineage>
        <taxon>Eukaryota</taxon>
        <taxon>Metazoa</taxon>
        <taxon>Spiralia</taxon>
        <taxon>Lophotrochozoa</taxon>
        <taxon>Mollusca</taxon>
        <taxon>Bivalvia</taxon>
        <taxon>Autobranchia</taxon>
        <taxon>Pteriomorphia</taxon>
        <taxon>Ostreida</taxon>
        <taxon>Ostreoidea</taxon>
        <taxon>Ostreidae</taxon>
        <taxon>Crassostrea</taxon>
    </lineage>
</organism>
<accession>A0A8B8CC17</accession>
<evidence type="ECO:0000313" key="2">
    <source>
        <dbReference type="Proteomes" id="UP000694844"/>
    </source>
</evidence>
<name>A0A8B8CC17_CRAVI</name>
<dbReference type="Gene3D" id="2.60.120.260">
    <property type="entry name" value="Galactose-binding domain-like"/>
    <property type="match status" value="1"/>
</dbReference>
<sequence>MDRIAMLLVFLTEVSSVLSIPSHNVSQSSVHRPLYGPHMAVDNDRDTCAVTERGVNEYWRIQFNQPLTVKGMLLRLKGGNYSVEVRNSSNENDDRQICDLIHLPFPSVAYLVNISCKPAVPMDVVMINRTSYGSLTLCHFQLKVCDIPCELCTLEDTCRHCHDYRYGPSCENNCSAGCVPESCDEVTGECSTCLVGFSGKQCQLKFLAKISS</sequence>
<protein>
    <submittedName>
        <fullName evidence="3">Uncharacterized protein LOC111118178 isoform X2</fullName>
    </submittedName>
</protein>
<dbReference type="Proteomes" id="UP000694844">
    <property type="component" value="Chromosome 2"/>
</dbReference>
<dbReference type="AlphaFoldDB" id="A0A8B8CC17"/>
<dbReference type="GeneID" id="111118178"/>
<feature type="chain" id="PRO_5034173484" evidence="1">
    <location>
        <begin position="20"/>
        <end position="212"/>
    </location>
</feature>
<dbReference type="RefSeq" id="XP_022313220.1">
    <property type="nucleotide sequence ID" value="XM_022457512.1"/>
</dbReference>